<dbReference type="GO" id="GO:0006352">
    <property type="term" value="P:DNA-templated transcription initiation"/>
    <property type="evidence" value="ECO:0007669"/>
    <property type="project" value="InterPro"/>
</dbReference>
<dbReference type="GO" id="GO:0003677">
    <property type="term" value="F:DNA binding"/>
    <property type="evidence" value="ECO:0007669"/>
    <property type="project" value="UniProtKB-KW"/>
</dbReference>
<keyword evidence="2 6" id="KW-0805">Transcription regulation</keyword>
<dbReference type="Proteomes" id="UP000095598">
    <property type="component" value="Unassembled WGS sequence"/>
</dbReference>
<evidence type="ECO:0000259" key="8">
    <source>
        <dbReference type="PROSITE" id="PS00716"/>
    </source>
</evidence>
<evidence type="ECO:0000256" key="4">
    <source>
        <dbReference type="ARBA" id="ARBA00023125"/>
    </source>
</evidence>
<dbReference type="PANTHER" id="PTHR30603:SF17">
    <property type="entry name" value="RNA POLYMERASE SIGMA-G FACTOR"/>
    <property type="match status" value="1"/>
</dbReference>
<dbReference type="Gene3D" id="1.20.120.1810">
    <property type="match status" value="1"/>
</dbReference>
<proteinExistence type="inferred from homology"/>
<dbReference type="PIRSF" id="PIRSF000770">
    <property type="entry name" value="RNA_pol_sigma-SigE/K"/>
    <property type="match status" value="1"/>
</dbReference>
<dbReference type="Gene3D" id="1.10.10.10">
    <property type="entry name" value="Winged helix-like DNA-binding domain superfamily/Winged helix DNA-binding domain"/>
    <property type="match status" value="2"/>
</dbReference>
<keyword evidence="3 6" id="KW-0731">Sigma factor</keyword>
<dbReference type="PRINTS" id="PR00046">
    <property type="entry name" value="SIGMA70FCT"/>
</dbReference>
<gene>
    <name evidence="10" type="primary">sigF_1</name>
    <name evidence="11" type="synonym">sigF_2</name>
    <name evidence="9" type="ORF">ERS852425_00529</name>
    <name evidence="11" type="ORF">ERS852520_03222</name>
    <name evidence="10" type="ORF">ERS852571_01247</name>
    <name evidence="12" type="ORF">RBI15_11690</name>
</gene>
<dbReference type="InterPro" id="IPR007624">
    <property type="entry name" value="RNA_pol_sigma70_r3"/>
</dbReference>
<dbReference type="Proteomes" id="UP000095553">
    <property type="component" value="Unassembled WGS sequence"/>
</dbReference>
<dbReference type="OrthoDB" id="9809557at2"/>
<evidence type="ECO:0000313" key="15">
    <source>
        <dbReference type="Proteomes" id="UP000095598"/>
    </source>
</evidence>
<keyword evidence="4 6" id="KW-0238">DNA-binding</keyword>
<name>A0A173SJN0_ANAHA</name>
<sequence>MDKTRELLRLTKEGNEAAREQIILNNVGLIWSVVRRFTNRGYESEDLFQIGSIGLMKAVDKFDLSYDVKFSTYAVPMITGEIRRFLRDDGMIKVSRSLKENVYKIMKAREKFCQQYQREATIEEISEITKITREEIVTSLEASNEVESIHQSAYQKDGSEISLLDKLSKGENESEKVVDHVLLKEAMKHLEQKEQQMIYYRYFEGKTQQEIAKIFHISQVQVSRIQKKILKKLRRQMIGNI</sequence>
<feature type="domain" description="RNA polymerase sigma-70" evidence="7">
    <location>
        <begin position="46"/>
        <end position="59"/>
    </location>
</feature>
<evidence type="ECO:0000256" key="1">
    <source>
        <dbReference type="ARBA" id="ARBA00022969"/>
    </source>
</evidence>
<dbReference type="InterPro" id="IPR007627">
    <property type="entry name" value="RNA_pol_sigma70_r2"/>
</dbReference>
<dbReference type="InterPro" id="IPR014284">
    <property type="entry name" value="RNA_pol_sigma-70_dom"/>
</dbReference>
<evidence type="ECO:0000256" key="6">
    <source>
        <dbReference type="RuleBase" id="RU362124"/>
    </source>
</evidence>
<dbReference type="GO" id="GO:0030435">
    <property type="term" value="P:sporulation resulting in formation of a cellular spore"/>
    <property type="evidence" value="ECO:0007669"/>
    <property type="project" value="UniProtKB-KW"/>
</dbReference>
<protein>
    <recommendedName>
        <fullName evidence="6">RNA polymerase sigma factor</fullName>
    </recommendedName>
</protein>
<dbReference type="InterPro" id="IPR050239">
    <property type="entry name" value="Sigma-70_RNA_pol_init_factors"/>
</dbReference>
<evidence type="ECO:0000313" key="9">
    <source>
        <dbReference type="EMBL" id="CUM77381.1"/>
    </source>
</evidence>
<evidence type="ECO:0000313" key="13">
    <source>
        <dbReference type="Proteomes" id="UP000095553"/>
    </source>
</evidence>
<dbReference type="InterPro" id="IPR000943">
    <property type="entry name" value="RNA_pol_sigma70"/>
</dbReference>
<dbReference type="GeneID" id="92742062"/>
<dbReference type="Pfam" id="PF04545">
    <property type="entry name" value="Sigma70_r4"/>
    <property type="match status" value="1"/>
</dbReference>
<dbReference type="CDD" id="cd06171">
    <property type="entry name" value="Sigma70_r4"/>
    <property type="match status" value="1"/>
</dbReference>
<accession>A0A173SJN0</accession>
<evidence type="ECO:0000259" key="7">
    <source>
        <dbReference type="PROSITE" id="PS00715"/>
    </source>
</evidence>
<reference evidence="12" key="2">
    <citation type="submission" date="2023-08" db="EMBL/GenBank/DDBJ databases">
        <title>Complete Genome Sequences of butyrate producing Anaerostipes hadrus strains BA1 and GIF7 isolated from the terminal ileum of a healthy lean male.</title>
        <authorList>
            <person name="Low A."/>
            <person name="Sheludchenko M."/>
            <person name="Cheng H.E."/>
            <person name="Koh X.Q."/>
            <person name="Lee J."/>
        </authorList>
    </citation>
    <scope>NUCLEOTIDE SEQUENCE</scope>
    <source>
        <strain evidence="12">BA1</strain>
    </source>
</reference>
<evidence type="ECO:0000313" key="11">
    <source>
        <dbReference type="EMBL" id="CUQ15531.1"/>
    </source>
</evidence>
<dbReference type="Pfam" id="PF04542">
    <property type="entry name" value="Sigma70_r2"/>
    <property type="match status" value="1"/>
</dbReference>
<dbReference type="InterPro" id="IPR013324">
    <property type="entry name" value="RNA_pol_sigma_r3/r4-like"/>
</dbReference>
<evidence type="ECO:0000256" key="5">
    <source>
        <dbReference type="ARBA" id="ARBA00023163"/>
    </source>
</evidence>
<comment type="similarity">
    <text evidence="6">Belongs to the sigma-70 factor family.</text>
</comment>
<dbReference type="InterPro" id="IPR014322">
    <property type="entry name" value="RNA_pol_sigma-B/F/G"/>
</dbReference>
<evidence type="ECO:0000313" key="10">
    <source>
        <dbReference type="EMBL" id="CUM89889.1"/>
    </source>
</evidence>
<dbReference type="NCBIfam" id="TIGR02980">
    <property type="entry name" value="SigBFG"/>
    <property type="match status" value="1"/>
</dbReference>
<dbReference type="InterPro" id="IPR036388">
    <property type="entry name" value="WH-like_DNA-bd_sf"/>
</dbReference>
<dbReference type="PANTHER" id="PTHR30603">
    <property type="entry name" value="RNA POLYMERASE SIGMA FACTOR RPO"/>
    <property type="match status" value="1"/>
</dbReference>
<comment type="function">
    <text evidence="6">Sigma factors are initiation factors that promote the attachment of RNA polymerase to specific initiation sites and are then released.</text>
</comment>
<dbReference type="EMBL" id="CYXT01000002">
    <property type="protein sequence ID" value="CUM77381.1"/>
    <property type="molecule type" value="Genomic_DNA"/>
</dbReference>
<feature type="domain" description="RNA polymerase sigma-70" evidence="8">
    <location>
        <begin position="207"/>
        <end position="233"/>
    </location>
</feature>
<keyword evidence="1" id="KW-0749">Sporulation</keyword>
<dbReference type="Proteomes" id="UP001243496">
    <property type="component" value="Chromosome"/>
</dbReference>
<dbReference type="InterPro" id="IPR007630">
    <property type="entry name" value="RNA_pol_sigma70_r4"/>
</dbReference>
<dbReference type="GO" id="GO:0016987">
    <property type="term" value="F:sigma factor activity"/>
    <property type="evidence" value="ECO:0007669"/>
    <property type="project" value="UniProtKB-KW"/>
</dbReference>
<dbReference type="PROSITE" id="PS00716">
    <property type="entry name" value="SIGMA70_2"/>
    <property type="match status" value="1"/>
</dbReference>
<dbReference type="NCBIfam" id="TIGR02937">
    <property type="entry name" value="sigma70-ECF"/>
    <property type="match status" value="1"/>
</dbReference>
<dbReference type="SUPFAM" id="SSF88946">
    <property type="entry name" value="Sigma2 domain of RNA polymerase sigma factors"/>
    <property type="match status" value="1"/>
</dbReference>
<dbReference type="Proteomes" id="UP000095564">
    <property type="component" value="Unassembled WGS sequence"/>
</dbReference>
<dbReference type="InterPro" id="IPR013325">
    <property type="entry name" value="RNA_pol_sigma_r2"/>
</dbReference>
<evidence type="ECO:0000313" key="12">
    <source>
        <dbReference type="EMBL" id="WMD16028.1"/>
    </source>
</evidence>
<dbReference type="AlphaFoldDB" id="A0A173SJN0"/>
<dbReference type="PROSITE" id="PS00715">
    <property type="entry name" value="SIGMA70_1"/>
    <property type="match status" value="1"/>
</dbReference>
<evidence type="ECO:0000313" key="14">
    <source>
        <dbReference type="Proteomes" id="UP000095564"/>
    </source>
</evidence>
<dbReference type="EMBL" id="CZAU01000046">
    <property type="protein sequence ID" value="CUQ15531.1"/>
    <property type="molecule type" value="Genomic_DNA"/>
</dbReference>
<evidence type="ECO:0000256" key="2">
    <source>
        <dbReference type="ARBA" id="ARBA00023015"/>
    </source>
</evidence>
<evidence type="ECO:0000256" key="3">
    <source>
        <dbReference type="ARBA" id="ARBA00023082"/>
    </source>
</evidence>
<keyword evidence="5 6" id="KW-0804">Transcription</keyword>
<dbReference type="Pfam" id="PF04539">
    <property type="entry name" value="Sigma70_r3"/>
    <property type="match status" value="1"/>
</dbReference>
<reference evidence="13 14" key="1">
    <citation type="submission" date="2015-09" db="EMBL/GenBank/DDBJ databases">
        <authorList>
            <consortium name="Pathogen Informatics"/>
        </authorList>
    </citation>
    <scope>NUCLEOTIDE SEQUENCE [LARGE SCALE GENOMIC DNA]</scope>
    <source>
        <strain evidence="9 15">2789STDY5608868</strain>
        <strain evidence="11 14">2789STDY5834908</strain>
        <strain evidence="10 13">2789STDY5834959</strain>
    </source>
</reference>
<organism evidence="10 13">
    <name type="scientific">Anaerostipes hadrus</name>
    <dbReference type="NCBI Taxonomy" id="649756"/>
    <lineage>
        <taxon>Bacteria</taxon>
        <taxon>Bacillati</taxon>
        <taxon>Bacillota</taxon>
        <taxon>Clostridia</taxon>
        <taxon>Lachnospirales</taxon>
        <taxon>Lachnospiraceae</taxon>
        <taxon>Anaerostipes</taxon>
    </lineage>
</organism>
<dbReference type="NCBIfam" id="NF004052">
    <property type="entry name" value="PRK05572.1"/>
    <property type="match status" value="1"/>
</dbReference>
<dbReference type="SUPFAM" id="SSF88659">
    <property type="entry name" value="Sigma3 and sigma4 domains of RNA polymerase sigma factors"/>
    <property type="match status" value="2"/>
</dbReference>
<dbReference type="EMBL" id="CP132968">
    <property type="protein sequence ID" value="WMD16028.1"/>
    <property type="molecule type" value="Genomic_DNA"/>
</dbReference>
<dbReference type="EMBL" id="CYXY01000006">
    <property type="protein sequence ID" value="CUM89889.1"/>
    <property type="molecule type" value="Genomic_DNA"/>
</dbReference>
<dbReference type="RefSeq" id="WP_009203597.1">
    <property type="nucleotide sequence ID" value="NZ_CACRSX010000053.1"/>
</dbReference>